<dbReference type="InterPro" id="IPR001750">
    <property type="entry name" value="ND/Mrp_TM"/>
</dbReference>
<evidence type="ECO:0000256" key="3">
    <source>
        <dbReference type="ARBA" id="ARBA00022692"/>
    </source>
</evidence>
<feature type="transmembrane region" description="Helical" evidence="6">
    <location>
        <begin position="238"/>
        <end position="256"/>
    </location>
</feature>
<dbReference type="PRINTS" id="PR01437">
    <property type="entry name" value="NUOXDRDTASE4"/>
</dbReference>
<proteinExistence type="predicted"/>
<dbReference type="InterPro" id="IPR003918">
    <property type="entry name" value="NADH_UbQ_OxRdtase"/>
</dbReference>
<name>A0A1I2NCE1_9EURY</name>
<dbReference type="InterPro" id="IPR050586">
    <property type="entry name" value="CPA3_Na-H_Antiporter_D"/>
</dbReference>
<feature type="transmembrane region" description="Helical" evidence="6">
    <location>
        <begin position="32"/>
        <end position="53"/>
    </location>
</feature>
<feature type="transmembrane region" description="Helical" evidence="6">
    <location>
        <begin position="276"/>
        <end position="295"/>
    </location>
</feature>
<feature type="transmembrane region" description="Helical" evidence="6">
    <location>
        <begin position="302"/>
        <end position="321"/>
    </location>
</feature>
<feature type="transmembrane region" description="Helical" evidence="6">
    <location>
        <begin position="160"/>
        <end position="179"/>
    </location>
</feature>
<evidence type="ECO:0000259" key="7">
    <source>
        <dbReference type="Pfam" id="PF00361"/>
    </source>
</evidence>
<gene>
    <name evidence="8" type="ORF">SAMN04488063_1063</name>
</gene>
<protein>
    <submittedName>
        <fullName evidence="8">Multisubunit sodium/proton antiporter, MrpD subunit (TC 2.A.63.1)</fullName>
    </submittedName>
</protein>
<evidence type="ECO:0000256" key="2">
    <source>
        <dbReference type="ARBA" id="ARBA00022475"/>
    </source>
</evidence>
<feature type="domain" description="NADH:quinone oxidoreductase/Mrp antiporter transmembrane" evidence="7">
    <location>
        <begin position="125"/>
        <end position="421"/>
    </location>
</feature>
<feature type="transmembrane region" description="Helical" evidence="6">
    <location>
        <begin position="130"/>
        <end position="148"/>
    </location>
</feature>
<feature type="transmembrane region" description="Helical" evidence="6">
    <location>
        <begin position="371"/>
        <end position="394"/>
    </location>
</feature>
<dbReference type="EMBL" id="FOOQ01000001">
    <property type="protein sequence ID" value="SFF99387.1"/>
    <property type="molecule type" value="Genomic_DNA"/>
</dbReference>
<keyword evidence="5 6" id="KW-0472">Membrane</keyword>
<reference evidence="9" key="1">
    <citation type="submission" date="2016-10" db="EMBL/GenBank/DDBJ databases">
        <authorList>
            <person name="Varghese N."/>
            <person name="Submissions S."/>
        </authorList>
    </citation>
    <scope>NUCLEOTIDE SEQUENCE [LARGE SCALE GENOMIC DNA]</scope>
    <source>
        <strain evidence="9">CGMCC 1.7739</strain>
    </source>
</reference>
<dbReference type="PANTHER" id="PTHR42703">
    <property type="entry name" value="NADH DEHYDROGENASE"/>
    <property type="match status" value="1"/>
</dbReference>
<feature type="transmembrane region" description="Helical" evidence="6">
    <location>
        <begin position="6"/>
        <end position="25"/>
    </location>
</feature>
<evidence type="ECO:0000256" key="4">
    <source>
        <dbReference type="ARBA" id="ARBA00022989"/>
    </source>
</evidence>
<keyword evidence="9" id="KW-1185">Reference proteome</keyword>
<dbReference type="RefSeq" id="WP_092889427.1">
    <property type="nucleotide sequence ID" value="NZ_FOOQ01000001.1"/>
</dbReference>
<dbReference type="GO" id="GO:0005886">
    <property type="term" value="C:plasma membrane"/>
    <property type="evidence" value="ECO:0007669"/>
    <property type="project" value="UniProtKB-SubCell"/>
</dbReference>
<sequence>MTDALAFLVVAPIVAALLPIALGSFSERAGWFVAALAALVQLGLSLVVARRVLTGGQFTYAVGNFQPPMGIELVADGVSATLLVVVAAVTVGVVAYARRAGPHSNAFYSELLLLTAGVSGVIATGDVFNLYVFLEITGLATYALVASGRSPAAAVASLKYLFVGTIGASLYLLGVGYLYVSTGTLNMADLAEVLSSVGYTSPLVLTGFGLIVTGLLVKVALFPLHTWQPGAYAESPDAVSAYISALVSTAAAYALFRVVYEVFTLEFFAAVPVAQDILVFLAAISVVAGAVLAVMQSEPKRMLAYSSVSQFGLIVAALGVANETAVGGALIHLVGHAVMKGGLFLTVGVIAAGTGARTIDDFAGLADRAPVASAAFAVLAFSMVGIPPAIGFAGKWNIVVGAVADGRWIIAAVVVVSTLLTLAYFARFIERMYFADVPDHGHADTAPTAADGGETGRTTRPPVSHGMRVVVVAAAVAAVVLGFVASDLVDVFQPVLEVYFA</sequence>
<dbReference type="AlphaFoldDB" id="A0A1I2NCE1"/>
<accession>A0A1I2NCE1</accession>
<organism evidence="8 9">
    <name type="scientific">Halopelagius inordinatus</name>
    <dbReference type="NCBI Taxonomy" id="553467"/>
    <lineage>
        <taxon>Archaea</taxon>
        <taxon>Methanobacteriati</taxon>
        <taxon>Methanobacteriota</taxon>
        <taxon>Stenosarchaea group</taxon>
        <taxon>Halobacteria</taxon>
        <taxon>Halobacteriales</taxon>
        <taxon>Haloferacaceae</taxon>
    </lineage>
</organism>
<dbReference type="OrthoDB" id="101192at2157"/>
<keyword evidence="4 6" id="KW-1133">Transmembrane helix</keyword>
<dbReference type="Proteomes" id="UP000198876">
    <property type="component" value="Unassembled WGS sequence"/>
</dbReference>
<feature type="transmembrane region" description="Helical" evidence="6">
    <location>
        <begin position="406"/>
        <end position="426"/>
    </location>
</feature>
<evidence type="ECO:0000256" key="5">
    <source>
        <dbReference type="ARBA" id="ARBA00023136"/>
    </source>
</evidence>
<feature type="transmembrane region" description="Helical" evidence="6">
    <location>
        <begin position="73"/>
        <end position="95"/>
    </location>
</feature>
<evidence type="ECO:0000313" key="9">
    <source>
        <dbReference type="Proteomes" id="UP000198876"/>
    </source>
</evidence>
<evidence type="ECO:0000313" key="8">
    <source>
        <dbReference type="EMBL" id="SFF99387.1"/>
    </source>
</evidence>
<feature type="transmembrane region" description="Helical" evidence="6">
    <location>
        <begin position="467"/>
        <end position="486"/>
    </location>
</feature>
<keyword evidence="2" id="KW-1003">Cell membrane</keyword>
<comment type="subcellular location">
    <subcellularLocation>
        <location evidence="1">Cell membrane</location>
        <topology evidence="1">Multi-pass membrane protein</topology>
    </subcellularLocation>
</comment>
<dbReference type="PANTHER" id="PTHR42703:SF1">
    <property type="entry name" value="NA(+)_H(+) ANTIPORTER SUBUNIT D1"/>
    <property type="match status" value="1"/>
</dbReference>
<dbReference type="GO" id="GO:0008137">
    <property type="term" value="F:NADH dehydrogenase (ubiquinone) activity"/>
    <property type="evidence" value="ECO:0007669"/>
    <property type="project" value="InterPro"/>
</dbReference>
<dbReference type="Pfam" id="PF00361">
    <property type="entry name" value="Proton_antipo_M"/>
    <property type="match status" value="1"/>
</dbReference>
<evidence type="ECO:0000256" key="1">
    <source>
        <dbReference type="ARBA" id="ARBA00004651"/>
    </source>
</evidence>
<dbReference type="GO" id="GO:0042773">
    <property type="term" value="P:ATP synthesis coupled electron transport"/>
    <property type="evidence" value="ECO:0007669"/>
    <property type="project" value="InterPro"/>
</dbReference>
<feature type="transmembrane region" description="Helical" evidence="6">
    <location>
        <begin position="107"/>
        <end position="124"/>
    </location>
</feature>
<evidence type="ECO:0000256" key="6">
    <source>
        <dbReference type="SAM" id="Phobius"/>
    </source>
</evidence>
<feature type="transmembrane region" description="Helical" evidence="6">
    <location>
        <begin position="199"/>
        <end position="217"/>
    </location>
</feature>
<keyword evidence="3 6" id="KW-0812">Transmembrane</keyword>
<dbReference type="STRING" id="553467.SAMN04488063_1063"/>